<dbReference type="Proteomes" id="UP001580430">
    <property type="component" value="Unassembled WGS sequence"/>
</dbReference>
<keyword evidence="3" id="KW-1185">Reference proteome</keyword>
<keyword evidence="2" id="KW-0328">Glycosyltransferase</keyword>
<proteinExistence type="predicted"/>
<reference evidence="2 3" key="1">
    <citation type="submission" date="2024-09" db="EMBL/GenBank/DDBJ databases">
        <title>Paenibacillus zeirhizospherea sp. nov., isolated from surface of the maize (Zea mays) roots in a horticulture field, Hungary.</title>
        <authorList>
            <person name="Marton D."/>
            <person name="Farkas M."/>
            <person name="Bedics A."/>
            <person name="Toth E."/>
            <person name="Tancsics A."/>
            <person name="Boka K."/>
            <person name="Marati G."/>
            <person name="Kriszt B."/>
            <person name="Cserhati M."/>
        </authorList>
    </citation>
    <scope>NUCLEOTIDE SEQUENCE [LARGE SCALE GENOMIC DNA]</scope>
    <source>
        <strain evidence="2 3">JCM 18446</strain>
    </source>
</reference>
<comment type="caution">
    <text evidence="2">The sequence shown here is derived from an EMBL/GenBank/DDBJ whole genome shotgun (WGS) entry which is preliminary data.</text>
</comment>
<dbReference type="EMBL" id="JBHIRY010000014">
    <property type="protein sequence ID" value="MFB5761718.1"/>
    <property type="molecule type" value="Genomic_DNA"/>
</dbReference>
<keyword evidence="2" id="KW-0808">Transferase</keyword>
<dbReference type="RefSeq" id="WP_375520852.1">
    <property type="nucleotide sequence ID" value="NZ_JBHIRY010000014.1"/>
</dbReference>
<organism evidence="2 3">
    <name type="scientific">Paenibacillus medicaginis</name>
    <dbReference type="NCBI Taxonomy" id="1470560"/>
    <lineage>
        <taxon>Bacteria</taxon>
        <taxon>Bacillati</taxon>
        <taxon>Bacillota</taxon>
        <taxon>Bacilli</taxon>
        <taxon>Bacillales</taxon>
        <taxon>Paenibacillaceae</taxon>
        <taxon>Paenibacillus</taxon>
    </lineage>
</organism>
<evidence type="ECO:0000313" key="3">
    <source>
        <dbReference type="Proteomes" id="UP001580430"/>
    </source>
</evidence>
<name>A0ABV5C2I8_9BACL</name>
<accession>A0ABV5C2I8</accession>
<gene>
    <name evidence="2" type="ORF">ACE5LO_15120</name>
</gene>
<sequence length="360" mass="41709">MLVAKRRRIKRRDSLFRLGYSEGRRLGGCQAMVERTPVYPQMIDCRVLFIPQGFQAIDGGVAEALQRCTKECLIGTPETMLETAAAFRPDFMLVMNGLHVFPPDHFEQVQNVRALGIRTGIWFADDPYFTEETSVIALQYDVVFTHELSCVPFYRSLGAEHVHYMPLGVDEQIFRPRRVDFQYDVCFIGSGFWNRVELFDQLAPFLADKKVMIAGGHWNRLKRTDLLGKFIRDGWMEPTETVNYYNASKIVINLHRPSEMGMDNKNTYRQSAMSINPRTYEISACGTLQLTDIRDDLGNHYRPGYDLETFENADELKAKINYYLKHSMQREHIAWRGVHTTRQNHTFTSRIPKLLNFALS</sequence>
<dbReference type="InterPro" id="IPR055259">
    <property type="entry name" value="YkvP/CgeB_Glyco_trans-like"/>
</dbReference>
<feature type="domain" description="Spore protein YkvP/CgeB glycosyl transferase-like" evidence="1">
    <location>
        <begin position="206"/>
        <end position="355"/>
    </location>
</feature>
<dbReference type="EC" id="2.4.-.-" evidence="2"/>
<dbReference type="GO" id="GO:0016757">
    <property type="term" value="F:glycosyltransferase activity"/>
    <property type="evidence" value="ECO:0007669"/>
    <property type="project" value="UniProtKB-KW"/>
</dbReference>
<evidence type="ECO:0000313" key="2">
    <source>
        <dbReference type="EMBL" id="MFB5761718.1"/>
    </source>
</evidence>
<evidence type="ECO:0000259" key="1">
    <source>
        <dbReference type="Pfam" id="PF13524"/>
    </source>
</evidence>
<protein>
    <submittedName>
        <fullName evidence="2">Glycosyltransferase</fullName>
        <ecNumber evidence="2">2.4.-.-</ecNumber>
    </submittedName>
</protein>
<dbReference type="Pfam" id="PF13524">
    <property type="entry name" value="Glyco_trans_1_2"/>
    <property type="match status" value="1"/>
</dbReference>